<reference evidence="1 2" key="1">
    <citation type="submission" date="2013-02" db="EMBL/GenBank/DDBJ databases">
        <title>The Genome Sequence of Plasmodium falciparum NF54.</title>
        <authorList>
            <consortium name="The Broad Institute Genome Sequencing Platform"/>
            <consortium name="The Broad Institute Genome Sequencing Center for Infectious Disease"/>
            <person name="Neafsey D."/>
            <person name="Cheeseman I."/>
            <person name="Volkman S."/>
            <person name="Adams J."/>
            <person name="Walker B."/>
            <person name="Young S.K."/>
            <person name="Zeng Q."/>
            <person name="Gargeya S."/>
            <person name="Fitzgerald M."/>
            <person name="Haas B."/>
            <person name="Abouelleil A."/>
            <person name="Alvarado L."/>
            <person name="Arachchi H.M."/>
            <person name="Berlin A.M."/>
            <person name="Chapman S.B."/>
            <person name="Dewar J."/>
            <person name="Goldberg J."/>
            <person name="Griggs A."/>
            <person name="Gujja S."/>
            <person name="Hansen M."/>
            <person name="Howarth C."/>
            <person name="Imamovic A."/>
            <person name="Larimer J."/>
            <person name="McCowan C."/>
            <person name="Murphy C."/>
            <person name="Neiman D."/>
            <person name="Pearson M."/>
            <person name="Priest M."/>
            <person name="Roberts A."/>
            <person name="Saif S."/>
            <person name="Shea T."/>
            <person name="Sisk P."/>
            <person name="Sykes S."/>
            <person name="Wortman J."/>
            <person name="Nusbaum C."/>
            <person name="Birren B."/>
        </authorList>
    </citation>
    <scope>NUCLEOTIDE SEQUENCE [LARGE SCALE GENOMIC DNA]</scope>
    <source>
        <strain evidence="1 2">NF54</strain>
    </source>
</reference>
<dbReference type="AlphaFoldDB" id="W7KN09"/>
<keyword evidence="2" id="KW-1185">Reference proteome</keyword>
<accession>W7KN09</accession>
<name>W7KN09_PLAFO</name>
<evidence type="ECO:0000313" key="2">
    <source>
        <dbReference type="Proteomes" id="UP000030673"/>
    </source>
</evidence>
<dbReference type="EMBL" id="KE123727">
    <property type="protein sequence ID" value="EWC90902.1"/>
    <property type="molecule type" value="Genomic_DNA"/>
</dbReference>
<gene>
    <name evidence="1" type="ORF">PFNF54_00344</name>
</gene>
<organism evidence="1 2">
    <name type="scientific">Plasmodium falciparum (isolate NF54)</name>
    <dbReference type="NCBI Taxonomy" id="5843"/>
    <lineage>
        <taxon>Eukaryota</taxon>
        <taxon>Sar</taxon>
        <taxon>Alveolata</taxon>
        <taxon>Apicomplexa</taxon>
        <taxon>Aconoidasida</taxon>
        <taxon>Haemosporida</taxon>
        <taxon>Plasmodiidae</taxon>
        <taxon>Plasmodium</taxon>
        <taxon>Plasmodium (Laverania)</taxon>
    </lineage>
</organism>
<dbReference type="Proteomes" id="UP000030673">
    <property type="component" value="Unassembled WGS sequence"/>
</dbReference>
<sequence>MVMTIMKNFPLIILDQKNIPHNDITTKNNGFQTKNIRTYISTVIYMDEKNNVTCDDHLKYYEKYKENKNPIIDNENNYMNPKRYISRESINNKLKGIKYSYI</sequence>
<evidence type="ECO:0000313" key="1">
    <source>
        <dbReference type="EMBL" id="EWC90902.1"/>
    </source>
</evidence>
<protein>
    <recommendedName>
        <fullName evidence="3">Plasmodium falciparum erythrocyte membrane protein 1 acidic terminal segment domain-containing protein</fullName>
    </recommendedName>
</protein>
<proteinExistence type="predicted"/>
<evidence type="ECO:0008006" key="3">
    <source>
        <dbReference type="Google" id="ProtNLM"/>
    </source>
</evidence>